<keyword evidence="2" id="KW-1185">Reference proteome</keyword>
<gene>
    <name evidence="1" type="ORF">HJC23_001521</name>
</gene>
<name>A0ABD3P734_9STRA</name>
<comment type="caution">
    <text evidence="1">The sequence shown here is derived from an EMBL/GenBank/DDBJ whole genome shotgun (WGS) entry which is preliminary data.</text>
</comment>
<evidence type="ECO:0000313" key="2">
    <source>
        <dbReference type="Proteomes" id="UP001516023"/>
    </source>
</evidence>
<dbReference type="Proteomes" id="UP001516023">
    <property type="component" value="Unassembled WGS sequence"/>
</dbReference>
<evidence type="ECO:0000313" key="1">
    <source>
        <dbReference type="EMBL" id="KAL3783171.1"/>
    </source>
</evidence>
<sequence length="67" mass="7455">MSTYWRQSRGEYEKCILRQTSQQEQNAKPNTDATSLTIAVGFVTNHPTLLSTSHQTPKEVAVAFVSA</sequence>
<dbReference type="EMBL" id="JABMIG020000267">
    <property type="protein sequence ID" value="KAL3783171.1"/>
    <property type="molecule type" value="Genomic_DNA"/>
</dbReference>
<reference evidence="1 2" key="1">
    <citation type="journal article" date="2020" name="G3 (Bethesda)">
        <title>Improved Reference Genome for Cyclotella cryptica CCMP332, a Model for Cell Wall Morphogenesis, Salinity Adaptation, and Lipid Production in Diatoms (Bacillariophyta).</title>
        <authorList>
            <person name="Roberts W.R."/>
            <person name="Downey K.M."/>
            <person name="Ruck E.C."/>
            <person name="Traller J.C."/>
            <person name="Alverson A.J."/>
        </authorList>
    </citation>
    <scope>NUCLEOTIDE SEQUENCE [LARGE SCALE GENOMIC DNA]</scope>
    <source>
        <strain evidence="1 2">CCMP332</strain>
    </source>
</reference>
<organism evidence="1 2">
    <name type="scientific">Cyclotella cryptica</name>
    <dbReference type="NCBI Taxonomy" id="29204"/>
    <lineage>
        <taxon>Eukaryota</taxon>
        <taxon>Sar</taxon>
        <taxon>Stramenopiles</taxon>
        <taxon>Ochrophyta</taxon>
        <taxon>Bacillariophyta</taxon>
        <taxon>Coscinodiscophyceae</taxon>
        <taxon>Thalassiosirophycidae</taxon>
        <taxon>Stephanodiscales</taxon>
        <taxon>Stephanodiscaceae</taxon>
        <taxon>Cyclotella</taxon>
    </lineage>
</organism>
<proteinExistence type="predicted"/>
<dbReference type="AlphaFoldDB" id="A0ABD3P734"/>
<protein>
    <submittedName>
        <fullName evidence="1">Uncharacterized protein</fullName>
    </submittedName>
</protein>
<accession>A0ABD3P734</accession>